<keyword evidence="2" id="KW-0804">Transcription</keyword>
<dbReference type="Proteomes" id="UP000722485">
    <property type="component" value="Unassembled WGS sequence"/>
</dbReference>
<keyword evidence="7" id="KW-1185">Reference proteome</keyword>
<dbReference type="GO" id="GO:0000981">
    <property type="term" value="F:DNA-binding transcription factor activity, RNA polymerase II-specific"/>
    <property type="evidence" value="ECO:0007669"/>
    <property type="project" value="TreeGrafter"/>
</dbReference>
<reference evidence="6" key="1">
    <citation type="submission" date="2020-03" db="EMBL/GenBank/DDBJ databases">
        <title>Draft Genome Sequence of Cylindrodendrum hubeiense.</title>
        <authorList>
            <person name="Buettner E."/>
            <person name="Kellner H."/>
        </authorList>
    </citation>
    <scope>NUCLEOTIDE SEQUENCE</scope>
    <source>
        <strain evidence="6">IHI 201604</strain>
    </source>
</reference>
<dbReference type="AlphaFoldDB" id="A0A9P5HKC6"/>
<feature type="chain" id="PRO_5040300946" evidence="5">
    <location>
        <begin position="20"/>
        <end position="778"/>
    </location>
</feature>
<dbReference type="InterPro" id="IPR049168">
    <property type="entry name" value="Glyco_hydro_134"/>
</dbReference>
<dbReference type="PANTHER" id="PTHR47424:SF5">
    <property type="entry name" value="ZN(II)2CYS6 TRANSCRIPTION FACTOR (EUROFUNG)"/>
    <property type="match status" value="1"/>
</dbReference>
<dbReference type="Pfam" id="PF21087">
    <property type="entry name" value="Glyco_hydro_134"/>
    <property type="match status" value="1"/>
</dbReference>
<evidence type="ECO:0000256" key="5">
    <source>
        <dbReference type="SAM" id="SignalP"/>
    </source>
</evidence>
<dbReference type="CDD" id="cd12148">
    <property type="entry name" value="fungal_TF_MHR"/>
    <property type="match status" value="1"/>
</dbReference>
<evidence type="ECO:0000313" key="6">
    <source>
        <dbReference type="EMBL" id="KAF7556066.1"/>
    </source>
</evidence>
<accession>A0A9P5HKC6</accession>
<dbReference type="PANTHER" id="PTHR47424">
    <property type="entry name" value="REGULATORY PROTEIN GAL4"/>
    <property type="match status" value="1"/>
</dbReference>
<dbReference type="InterPro" id="IPR051127">
    <property type="entry name" value="Fungal_SecMet_Regulators"/>
</dbReference>
<evidence type="ECO:0000313" key="7">
    <source>
        <dbReference type="Proteomes" id="UP000722485"/>
    </source>
</evidence>
<gene>
    <name evidence="6" type="ORF">G7Z17_g1683</name>
</gene>
<evidence type="ECO:0000256" key="3">
    <source>
        <dbReference type="ARBA" id="ARBA00023242"/>
    </source>
</evidence>
<proteinExistence type="predicted"/>
<keyword evidence="3" id="KW-0539">Nucleus</keyword>
<dbReference type="GO" id="GO:0000978">
    <property type="term" value="F:RNA polymerase II cis-regulatory region sequence-specific DNA binding"/>
    <property type="evidence" value="ECO:0007669"/>
    <property type="project" value="TreeGrafter"/>
</dbReference>
<feature type="signal peptide" evidence="5">
    <location>
        <begin position="1"/>
        <end position="19"/>
    </location>
</feature>
<evidence type="ECO:0000256" key="1">
    <source>
        <dbReference type="ARBA" id="ARBA00023015"/>
    </source>
</evidence>
<name>A0A9P5HKC6_9HYPO</name>
<evidence type="ECO:0000256" key="4">
    <source>
        <dbReference type="SAM" id="MobiDB-lite"/>
    </source>
</evidence>
<feature type="region of interest" description="Disordered" evidence="4">
    <location>
        <begin position="496"/>
        <end position="519"/>
    </location>
</feature>
<sequence>MVAILAANVFLVVPKSAVSTTSIVNEFFLQKTLRTLENLSASLEECRTILRRLYPNHNVKSLLPLSRQQLCNLLEQPITEPVDVTPSPYFSTIDNALENTLENTLGLEQMPTENSEWDEERRDRDPIPPESDDINALSLTMDRQTSYLGASSIKAALMVMLNVQPRLRAALASPVQRDGDKAKDGPAFSYSIKSAKECSRIPWTWKGQTLVDAYFNRIHIFTPMLDEVTFRADYLNGQRYDTPWLSLLNMVFAMGSIMATKSSDLNHINFYNRSLEHLHLNAFGSSHIETEELDSTQRAGIMPLLENIKFCKIATQVQDMLAVSPLLKSEDRSHLDGLLVAWHNSLPWLLQMTENRDGPLNLSRCVMKWRYWNLRMLLYRPTLLTLASRSKSLPTAEQDIAAIRICQDLAKETIEDIENEWMSHQMSGWNAVWFLYQAAMIPLVNILWQPRSPFLVDWQNQIAKILKLFDVMEDWSLTAHRSREVVRRIYEASLQSTGDDDSSSQGRSDQSQIGEGNHISPMEFDMDEVVNMLDQDWLWDVDGRFWEQQTGLMVEKDMFGVESDMMPVHNVFLNTEAANKTNIMYPSFIAICVSLLGVSALAIGDNAVDIQARQGNRGSYTVAGLGSAKQAVIKAGGNTLDLAIAMLETDKMDTKYDYGDRKTLDSANFGIFKQNWGMLRVCASRAGFKGKSESQWNDGAKLNSDIYADVAARWDCQEHYGYDTWFAGHRNGAAGLQNPNTDDIKTYKTAVQWIQSQIDSDKKYQSDDTRFWVDVTAI</sequence>
<dbReference type="CDD" id="cd19610">
    <property type="entry name" value="mannanase_GH134"/>
    <property type="match status" value="1"/>
</dbReference>
<keyword evidence="5" id="KW-0732">Signal</keyword>
<dbReference type="GO" id="GO:0005634">
    <property type="term" value="C:nucleus"/>
    <property type="evidence" value="ECO:0007669"/>
    <property type="project" value="TreeGrafter"/>
</dbReference>
<protein>
    <submittedName>
        <fullName evidence="6">Uncharacterized protein</fullName>
    </submittedName>
</protein>
<feature type="region of interest" description="Disordered" evidence="4">
    <location>
        <begin position="106"/>
        <end position="134"/>
    </location>
</feature>
<organism evidence="6 7">
    <name type="scientific">Cylindrodendrum hubeiense</name>
    <dbReference type="NCBI Taxonomy" id="595255"/>
    <lineage>
        <taxon>Eukaryota</taxon>
        <taxon>Fungi</taxon>
        <taxon>Dikarya</taxon>
        <taxon>Ascomycota</taxon>
        <taxon>Pezizomycotina</taxon>
        <taxon>Sordariomycetes</taxon>
        <taxon>Hypocreomycetidae</taxon>
        <taxon>Hypocreales</taxon>
        <taxon>Nectriaceae</taxon>
        <taxon>Cylindrodendrum</taxon>
    </lineage>
</organism>
<dbReference type="EMBL" id="JAANBB010000015">
    <property type="protein sequence ID" value="KAF7556066.1"/>
    <property type="molecule type" value="Genomic_DNA"/>
</dbReference>
<feature type="compositionally biased region" description="Low complexity" evidence="4">
    <location>
        <begin position="496"/>
        <end position="512"/>
    </location>
</feature>
<comment type="caution">
    <text evidence="6">The sequence shown here is derived from an EMBL/GenBank/DDBJ whole genome shotgun (WGS) entry which is preliminary data.</text>
</comment>
<dbReference type="OrthoDB" id="3362851at2759"/>
<keyword evidence="1" id="KW-0805">Transcription regulation</keyword>
<dbReference type="GO" id="GO:0000435">
    <property type="term" value="P:positive regulation of transcription from RNA polymerase II promoter by galactose"/>
    <property type="evidence" value="ECO:0007669"/>
    <property type="project" value="TreeGrafter"/>
</dbReference>
<evidence type="ECO:0000256" key="2">
    <source>
        <dbReference type="ARBA" id="ARBA00023163"/>
    </source>
</evidence>